<evidence type="ECO:0000256" key="5">
    <source>
        <dbReference type="ARBA" id="ARBA00022989"/>
    </source>
</evidence>
<feature type="domain" description="Ig-like" evidence="15">
    <location>
        <begin position="269"/>
        <end position="351"/>
    </location>
</feature>
<dbReference type="InterPro" id="IPR036179">
    <property type="entry name" value="Ig-like_dom_sf"/>
</dbReference>
<comment type="similarity">
    <text evidence="7">Belongs to the immunoglobulin superfamily. SIGLEC (sialic acid binding Ig-like lectin) family.</text>
</comment>
<feature type="domain" description="Ig-like" evidence="15">
    <location>
        <begin position="354"/>
        <end position="438"/>
    </location>
</feature>
<dbReference type="Proteomes" id="UP000515150">
    <property type="component" value="Chromosome 16"/>
</dbReference>
<keyword evidence="4" id="KW-0130">Cell adhesion</keyword>
<dbReference type="AlphaFoldDB" id="A0A9W2XBY0"/>
<dbReference type="PROSITE" id="PS50835">
    <property type="entry name" value="IG_LIKE"/>
    <property type="match status" value="6"/>
</dbReference>
<dbReference type="CDD" id="cd00096">
    <property type="entry name" value="Ig"/>
    <property type="match status" value="2"/>
</dbReference>
<feature type="domain" description="Ig-like" evidence="15">
    <location>
        <begin position="803"/>
        <end position="900"/>
    </location>
</feature>
<proteinExistence type="inferred from homology"/>
<dbReference type="GO" id="GO:0033691">
    <property type="term" value="F:sialic acid binding"/>
    <property type="evidence" value="ECO:0007669"/>
    <property type="project" value="TreeGrafter"/>
</dbReference>
<dbReference type="GO" id="GO:0007155">
    <property type="term" value="P:cell adhesion"/>
    <property type="evidence" value="ECO:0007669"/>
    <property type="project" value="UniProtKB-KW"/>
</dbReference>
<evidence type="ECO:0000256" key="8">
    <source>
        <dbReference type="ARBA" id="ARBA00040106"/>
    </source>
</evidence>
<evidence type="ECO:0000256" key="2">
    <source>
        <dbReference type="ARBA" id="ARBA00022692"/>
    </source>
</evidence>
<evidence type="ECO:0000256" key="6">
    <source>
        <dbReference type="ARBA" id="ARBA00023136"/>
    </source>
</evidence>
<evidence type="ECO:0000256" key="13">
    <source>
        <dbReference type="SAM" id="Phobius"/>
    </source>
</evidence>
<dbReference type="SMART" id="SM00409">
    <property type="entry name" value="IG"/>
    <property type="match status" value="6"/>
</dbReference>
<dbReference type="GeneID" id="114842457"/>
<evidence type="ECO:0000256" key="14">
    <source>
        <dbReference type="SAM" id="SignalP"/>
    </source>
</evidence>
<feature type="transmembrane region" description="Helical" evidence="13">
    <location>
        <begin position="1096"/>
        <end position="1117"/>
    </location>
</feature>
<reference evidence="17" key="1">
    <citation type="submission" date="2025-08" db="UniProtKB">
        <authorList>
            <consortium name="RefSeq"/>
        </authorList>
    </citation>
    <scope>IDENTIFICATION</scope>
</reference>
<feature type="chain" id="PRO_5040718770" description="B-cell receptor CD22" evidence="14">
    <location>
        <begin position="19"/>
        <end position="1245"/>
    </location>
</feature>
<keyword evidence="3" id="KW-0430">Lectin</keyword>
<protein>
    <recommendedName>
        <fullName evidence="8">B-cell receptor CD22</fullName>
    </recommendedName>
    <alternativeName>
        <fullName evidence="9">Sialic acid-binding Ig-like lectin 2</fullName>
    </alternativeName>
</protein>
<keyword evidence="14" id="KW-0732">Signal</keyword>
<evidence type="ECO:0000313" key="16">
    <source>
        <dbReference type="Proteomes" id="UP000515150"/>
    </source>
</evidence>
<evidence type="ECO:0000259" key="15">
    <source>
        <dbReference type="PROSITE" id="PS50835"/>
    </source>
</evidence>
<dbReference type="InterPro" id="IPR003599">
    <property type="entry name" value="Ig_sub"/>
</dbReference>
<feature type="domain" description="Ig-like" evidence="15">
    <location>
        <begin position="909"/>
        <end position="991"/>
    </location>
</feature>
<dbReference type="OrthoDB" id="10012075at2759"/>
<feature type="domain" description="Ig-like" evidence="15">
    <location>
        <begin position="994"/>
        <end position="1078"/>
    </location>
</feature>
<evidence type="ECO:0000256" key="9">
    <source>
        <dbReference type="ARBA" id="ARBA00041781"/>
    </source>
</evidence>
<keyword evidence="16" id="KW-1185">Reference proteome</keyword>
<dbReference type="KEGG" id="bspl:114842457"/>
<dbReference type="RefSeq" id="XP_055359192.1">
    <property type="nucleotide sequence ID" value="XM_055503217.1"/>
</dbReference>
<keyword evidence="5 13" id="KW-1133">Transmembrane helix</keyword>
<evidence type="ECO:0000256" key="3">
    <source>
        <dbReference type="ARBA" id="ARBA00022734"/>
    </source>
</evidence>
<organism evidence="16 17">
    <name type="scientific">Betta splendens</name>
    <name type="common">Siamese fighting fish</name>
    <dbReference type="NCBI Taxonomy" id="158456"/>
    <lineage>
        <taxon>Eukaryota</taxon>
        <taxon>Metazoa</taxon>
        <taxon>Chordata</taxon>
        <taxon>Craniata</taxon>
        <taxon>Vertebrata</taxon>
        <taxon>Euteleostomi</taxon>
        <taxon>Actinopterygii</taxon>
        <taxon>Neopterygii</taxon>
        <taxon>Teleostei</taxon>
        <taxon>Neoteleostei</taxon>
        <taxon>Acanthomorphata</taxon>
        <taxon>Anabantaria</taxon>
        <taxon>Anabantiformes</taxon>
        <taxon>Anabantoidei</taxon>
        <taxon>Osphronemidae</taxon>
        <taxon>Betta</taxon>
    </lineage>
</organism>
<sequence>MCVLLWTALLFYVRGISCDGAALKQHCQTGSYCISLSEGGTTAEAGLCAVIPCSFTVDAGFNATQLMWYKCGAELPMKCNEAHSLTCNSSSRSAVFQSEFRGRVSLLEPDLSLRNCSIIISDLRQSDSGSFKLRLCGYKDKKPDGFTFTSSATLTVTGLSQTPTVTVPPLTAGQQNTVTCTAPGLCSGSAPTFTWRWRKPGGTHSHITGNITAVTTENVSAVTQRHSSTLTFDLSTKHHGTEVTCEVSFTGDVKTEETVTLNVSYVKKPTISGNPTVKAGDALNLTCRVDSFPPSYVTWTKSGSDGVGEESQTGSVSVIIYNTTADASGQYVCTAQHPVRNVTARSEVTVTFPPQILNVSRCMNQQQTLSCVCISWGSPPPSITWPLLKNHSEYSVSSTVSKHTANSSVTLHGSAQSSSVECVSTNEGGETREFLQVRTHLKQEDVVTNVLLNSKWLQVAFGFITGILFSAVVVCLARRCHRKKNPGDQLEAVQMQTVLEADAGHNHETQCREVNYSVIDFFVLKRKKPTKTKEAPESTEYTEIKTRAVERRHGEGKEGETLEAHEEQEVAEVEQRENQQCIVGKEEEYEEMALYSNVHETKQQIQIDEEETETEVKTRRRRLETEGFSVEGASECQRIRMCVLLWTALLFYVRGISCDGAALKQHCQTGSYCISLSERRTTAEAGLCAVIPCSFTADAGFNVTQLMWYKCGSQSLIKCDQIHGLVFNSSNKSAVFQSGFGGRVSLLEPDLSLRNCSIIISDLRQSDSGSFQLRLCGYKDKKPDGFTFTSPVNLTVTGLSQSPTVTVPPLTAGQQNTVTCTAPGLCSGSAPTFTWRWRKPGGTHSHITGNITAVTTENVSAVTQRHSSTLTFDLSAEHHGTEVTCEVSFTGDVKTEETVTLNVSYVKKPTISGNPTVKAGDALNLTCRVDSFPPSYVTWTKSGSDGVGEESQTGSVSVIIYNTTADASGQYVCTAQHPVRNVTARSEVTVTFPPQILNVSRCMNQQQTLSCVCISWGSPPPSITWPLLKNHSEYSVSSTVSKHTANSSVTLHGSAQSSSVECVSTNEEGETRQFLQVRTHLKQEDVVTNVLLNSKWLQVAFGFFTGILFSAVVVCLARRCHRKKNPGDQLEAVQMQNVLEADAGHNHETQCREVNYSVIDFFVLKRKKPTKTKEAPESTEYTEIKTRAVERRHGEGKEGETLEAHEEQEVAEVEQRENQQCIVGKEEEYEEMALYSNVHETKQQV</sequence>
<dbReference type="InterPro" id="IPR051036">
    <property type="entry name" value="SIGLEC"/>
</dbReference>
<evidence type="ECO:0000256" key="12">
    <source>
        <dbReference type="SAM" id="MobiDB-lite"/>
    </source>
</evidence>
<dbReference type="InterPro" id="IPR013783">
    <property type="entry name" value="Ig-like_fold"/>
</dbReference>
<dbReference type="PANTHER" id="PTHR12035:SF128">
    <property type="entry name" value="BRANCHED CHAIN KETO ACID DEHYDROGENASE E1 SUBUNIT BETA,-LIKE-RELATED"/>
    <property type="match status" value="1"/>
</dbReference>
<dbReference type="Gene3D" id="2.60.40.10">
    <property type="entry name" value="Immunoglobulins"/>
    <property type="match status" value="8"/>
</dbReference>
<dbReference type="SUPFAM" id="SSF48726">
    <property type="entry name" value="Immunoglobulin"/>
    <property type="match status" value="6"/>
</dbReference>
<keyword evidence="6 13" id="KW-0472">Membrane</keyword>
<evidence type="ECO:0000256" key="10">
    <source>
        <dbReference type="ARBA" id="ARBA00045430"/>
    </source>
</evidence>
<name>A0A9W2XBY0_BETSP</name>
<evidence type="ECO:0000313" key="17">
    <source>
        <dbReference type="RefSeq" id="XP_055359192.1"/>
    </source>
</evidence>
<comment type="subunit">
    <text evidence="11">Predominantly monomer of isoform CD22-beta. Also found as heterodimer of isoform CD22-beta and a shorter isoform. Interacts with PTPN6/SHP-1, LYN, SYK, PIK3R1/PIK3R2 and PLCG1 upon phosphorylation. Interacts with GRB2, INPP5D and SHC1 upon phosphorylation. May form a complex with INPP5D/SHIP, GRB2 and SHC1.</text>
</comment>
<feature type="region of interest" description="Disordered" evidence="12">
    <location>
        <begin position="1190"/>
        <end position="1215"/>
    </location>
</feature>
<comment type="function">
    <text evidence="10">Most highly expressed siglec (sialic acid-binding immunoglobulin-like lectin) on B-cells that plays a role in various aspects of B-cell biology including differentiation, antigen presentation, and trafficking to bone marrow. Binds to alpha 2,6-linked sialic acid residues of surface molecules such as CD22 itself, CD45 and IgM in a cis configuration. Can also bind to ligands on other cells as an adhesion molecule in a trans configuration. Acts as an inhibitory coreceptor on the surface of B-cells and inhibits B-cell receptor induced signaling, characterized by inhibition of the calcium mobilization and cellular activation. Mechanistically, the immunoreceptor tyrosine-based inhibitory motif domain is phosphorylated by the Src kinase LYN, which in turn leads to the recruitment of the protein tyrosine phosphatase 1/PTPN6, leading to the negative regulation of BCR signaling. If this negative signaling from is of sufficient strength, apoptosis of the B-cell can be induced.</text>
</comment>
<dbReference type="Pfam" id="PF24518">
    <property type="entry name" value="Ig_CD22"/>
    <property type="match status" value="2"/>
</dbReference>
<evidence type="ECO:0000256" key="1">
    <source>
        <dbReference type="ARBA" id="ARBA00004479"/>
    </source>
</evidence>
<dbReference type="PANTHER" id="PTHR12035">
    <property type="entry name" value="SIALIC ACID BINDING IMMUNOGLOBULIN-LIKE LECTIN"/>
    <property type="match status" value="1"/>
</dbReference>
<dbReference type="SMART" id="SM00408">
    <property type="entry name" value="IGc2"/>
    <property type="match status" value="2"/>
</dbReference>
<gene>
    <name evidence="17" type="primary">LOC114842457</name>
</gene>
<dbReference type="Pfam" id="PF13927">
    <property type="entry name" value="Ig_3"/>
    <property type="match status" value="2"/>
</dbReference>
<dbReference type="InterPro" id="IPR007110">
    <property type="entry name" value="Ig-like_dom"/>
</dbReference>
<dbReference type="InterPro" id="IPR056386">
    <property type="entry name" value="Ig_CD22"/>
</dbReference>
<dbReference type="GO" id="GO:0005886">
    <property type="term" value="C:plasma membrane"/>
    <property type="evidence" value="ECO:0007669"/>
    <property type="project" value="TreeGrafter"/>
</dbReference>
<keyword evidence="2 13" id="KW-0812">Transmembrane</keyword>
<evidence type="ECO:0000256" key="7">
    <source>
        <dbReference type="ARBA" id="ARBA00038361"/>
    </source>
</evidence>
<dbReference type="InterPro" id="IPR003598">
    <property type="entry name" value="Ig_sub2"/>
</dbReference>
<accession>A0A9W2XBY0</accession>
<dbReference type="GO" id="GO:0030246">
    <property type="term" value="F:carbohydrate binding"/>
    <property type="evidence" value="ECO:0007669"/>
    <property type="project" value="UniProtKB-KW"/>
</dbReference>
<evidence type="ECO:0000256" key="11">
    <source>
        <dbReference type="ARBA" id="ARBA00046458"/>
    </source>
</evidence>
<evidence type="ECO:0000256" key="4">
    <source>
        <dbReference type="ARBA" id="ARBA00022889"/>
    </source>
</evidence>
<comment type="subcellular location">
    <subcellularLocation>
        <location evidence="1">Membrane</location>
        <topology evidence="1">Single-pass type I membrane protein</topology>
    </subcellularLocation>
</comment>
<feature type="signal peptide" evidence="14">
    <location>
        <begin position="1"/>
        <end position="18"/>
    </location>
</feature>
<feature type="domain" description="Ig-like" evidence="15">
    <location>
        <begin position="163"/>
        <end position="260"/>
    </location>
</feature>